<evidence type="ECO:0000313" key="2">
    <source>
        <dbReference type="Proteomes" id="UP000789831"/>
    </source>
</evidence>
<sequence length="104" mass="11750">MGISRCGTIASIKSDLSDCCPGVDARFWKVNDSAYVVLVVRLVQVPTFFVCSNIVSQLSHNTSLTTNSDCYTAMDNNKDAQYVLYYCYVFEIIFVHCQRKKNSE</sequence>
<keyword evidence="2" id="KW-1185">Reference proteome</keyword>
<dbReference type="EMBL" id="CAJVPL010004342">
    <property type="protein sequence ID" value="CAG8646414.1"/>
    <property type="molecule type" value="Genomic_DNA"/>
</dbReference>
<gene>
    <name evidence="1" type="ORF">AGERDE_LOCUS11214</name>
</gene>
<reference evidence="1" key="1">
    <citation type="submission" date="2021-06" db="EMBL/GenBank/DDBJ databases">
        <authorList>
            <person name="Kallberg Y."/>
            <person name="Tangrot J."/>
            <person name="Rosling A."/>
        </authorList>
    </citation>
    <scope>NUCLEOTIDE SEQUENCE</scope>
    <source>
        <strain evidence="1">MT106</strain>
    </source>
</reference>
<dbReference type="AlphaFoldDB" id="A0A9N9DMQ1"/>
<proteinExistence type="predicted"/>
<accession>A0A9N9DMQ1</accession>
<name>A0A9N9DMQ1_9GLOM</name>
<comment type="caution">
    <text evidence="1">The sequence shown here is derived from an EMBL/GenBank/DDBJ whole genome shotgun (WGS) entry which is preliminary data.</text>
</comment>
<protein>
    <submittedName>
        <fullName evidence="1">12968_t:CDS:1</fullName>
    </submittedName>
</protein>
<feature type="non-terminal residue" evidence="1">
    <location>
        <position position="104"/>
    </location>
</feature>
<evidence type="ECO:0000313" key="1">
    <source>
        <dbReference type="EMBL" id="CAG8646414.1"/>
    </source>
</evidence>
<dbReference type="Proteomes" id="UP000789831">
    <property type="component" value="Unassembled WGS sequence"/>
</dbReference>
<organism evidence="1 2">
    <name type="scientific">Ambispora gerdemannii</name>
    <dbReference type="NCBI Taxonomy" id="144530"/>
    <lineage>
        <taxon>Eukaryota</taxon>
        <taxon>Fungi</taxon>
        <taxon>Fungi incertae sedis</taxon>
        <taxon>Mucoromycota</taxon>
        <taxon>Glomeromycotina</taxon>
        <taxon>Glomeromycetes</taxon>
        <taxon>Archaeosporales</taxon>
        <taxon>Ambisporaceae</taxon>
        <taxon>Ambispora</taxon>
    </lineage>
</organism>